<feature type="transmembrane region" description="Helical" evidence="6">
    <location>
        <begin position="313"/>
        <end position="334"/>
    </location>
</feature>
<dbReference type="Pfam" id="PF03739">
    <property type="entry name" value="LptF_LptG"/>
    <property type="match status" value="1"/>
</dbReference>
<dbReference type="AlphaFoldDB" id="A0A643F9B1"/>
<keyword evidence="8" id="KW-1185">Reference proteome</keyword>
<dbReference type="RefSeq" id="WP_151125283.1">
    <property type="nucleotide sequence ID" value="NZ_CP088081.1"/>
</dbReference>
<keyword evidence="4 6" id="KW-1133">Transmembrane helix</keyword>
<sequence>MKTVRKLIYRDVLWSVFFVALAFLALFFFIDFLDELGRVGKDGYTLGRALLSAGLSMPGRLYELGPIAVLIGTIYAMARLAQSSEFTILRTAGLGPERALILLLGLGLLLGALTFIIGEYVAPFSEQRASELRSKQRGTSVWSSKAGAWLKERRNTPQGERNYSINVRKSEGHDVMRGIRIFEHDADGQLISRIEADRGVADSGREGAVWHLEKVSVTRWPASFDQPLAVQELPKMDWPTTLDIGLVSAAISPIDSMSTVELWRYSQHLSDQAQTSQRYELQFWKRVFYPFACIVMVALALPFGYLHARSGGISLKVFGGIMLGISFVLLNNVVGHLGLLHAWTPWLASSLPSLLYLGLSLAAFTWLVRYR</sequence>
<feature type="transmembrane region" description="Helical" evidence="6">
    <location>
        <begin position="287"/>
        <end position="306"/>
    </location>
</feature>
<dbReference type="InterPro" id="IPR030923">
    <property type="entry name" value="LptG"/>
</dbReference>
<gene>
    <name evidence="7" type="primary">lptG</name>
    <name evidence="7" type="ORF">F7Q92_16975</name>
</gene>
<keyword evidence="5 6" id="KW-0472">Membrane</keyword>
<evidence type="ECO:0000313" key="7">
    <source>
        <dbReference type="EMBL" id="KAB0577055.1"/>
    </source>
</evidence>
<dbReference type="GO" id="GO:0043190">
    <property type="term" value="C:ATP-binding cassette (ABC) transporter complex"/>
    <property type="evidence" value="ECO:0007669"/>
    <property type="project" value="InterPro"/>
</dbReference>
<comment type="caution">
    <text evidence="7">The sequence shown here is derived from an EMBL/GenBank/DDBJ whole genome shotgun (WGS) entry which is preliminary data.</text>
</comment>
<evidence type="ECO:0000256" key="1">
    <source>
        <dbReference type="ARBA" id="ARBA00004651"/>
    </source>
</evidence>
<dbReference type="GO" id="GO:0055085">
    <property type="term" value="P:transmembrane transport"/>
    <property type="evidence" value="ECO:0007669"/>
    <property type="project" value="InterPro"/>
</dbReference>
<dbReference type="InterPro" id="IPR005495">
    <property type="entry name" value="LptG/LptF_permease"/>
</dbReference>
<feature type="transmembrane region" description="Helical" evidence="6">
    <location>
        <begin position="61"/>
        <end position="78"/>
    </location>
</feature>
<dbReference type="PANTHER" id="PTHR33529:SF2">
    <property type="entry name" value="LIPOPOLYSACCHARIDE EXPORT SYSTEM PERMEASE PROTEIN LPTG"/>
    <property type="match status" value="1"/>
</dbReference>
<evidence type="ECO:0000256" key="6">
    <source>
        <dbReference type="SAM" id="Phobius"/>
    </source>
</evidence>
<dbReference type="Proteomes" id="UP000430120">
    <property type="component" value="Unassembled WGS sequence"/>
</dbReference>
<dbReference type="EMBL" id="VZPB01000051">
    <property type="protein sequence ID" value="KAB0577055.1"/>
    <property type="molecule type" value="Genomic_DNA"/>
</dbReference>
<dbReference type="GO" id="GO:0015920">
    <property type="term" value="P:lipopolysaccharide transport"/>
    <property type="evidence" value="ECO:0007669"/>
    <property type="project" value="TreeGrafter"/>
</dbReference>
<comment type="subcellular location">
    <subcellularLocation>
        <location evidence="1">Cell membrane</location>
        <topology evidence="1">Multi-pass membrane protein</topology>
    </subcellularLocation>
</comment>
<protein>
    <submittedName>
        <fullName evidence="7">LPS export ABC transporter permease LptG</fullName>
    </submittedName>
</protein>
<proteinExistence type="predicted"/>
<reference evidence="7 8" key="1">
    <citation type="submission" date="2019-09" db="EMBL/GenBank/DDBJ databases">
        <title>Draft genome sequences of 48 bacterial type strains from the CCUG.</title>
        <authorList>
            <person name="Tunovic T."/>
            <person name="Pineiro-Iglesias B."/>
            <person name="Unosson C."/>
            <person name="Inganas E."/>
            <person name="Ohlen M."/>
            <person name="Cardew S."/>
            <person name="Jensie-Markopoulos S."/>
            <person name="Salva-Serra F."/>
            <person name="Jaen-Luchoro D."/>
            <person name="Karlsson R."/>
            <person name="Svensson-Stadler L."/>
            <person name="Chun J."/>
            <person name="Moore E."/>
        </authorList>
    </citation>
    <scope>NUCLEOTIDE SEQUENCE [LARGE SCALE GENOMIC DNA]</scope>
    <source>
        <strain evidence="7 8">CCUG 30977</strain>
    </source>
</reference>
<name>A0A643F9B1_IDEDE</name>
<feature type="transmembrane region" description="Helical" evidence="6">
    <location>
        <begin position="346"/>
        <end position="368"/>
    </location>
</feature>
<keyword evidence="3 6" id="KW-0812">Transmembrane</keyword>
<dbReference type="PANTHER" id="PTHR33529">
    <property type="entry name" value="SLR0882 PROTEIN-RELATED"/>
    <property type="match status" value="1"/>
</dbReference>
<evidence type="ECO:0000256" key="3">
    <source>
        <dbReference type="ARBA" id="ARBA00022692"/>
    </source>
</evidence>
<evidence type="ECO:0000256" key="5">
    <source>
        <dbReference type="ARBA" id="ARBA00023136"/>
    </source>
</evidence>
<evidence type="ECO:0000256" key="2">
    <source>
        <dbReference type="ARBA" id="ARBA00022475"/>
    </source>
</evidence>
<keyword evidence="2" id="KW-1003">Cell membrane</keyword>
<feature type="transmembrane region" description="Helical" evidence="6">
    <location>
        <begin position="12"/>
        <end position="30"/>
    </location>
</feature>
<accession>A0A643F9B1</accession>
<dbReference type="NCBIfam" id="TIGR04408">
    <property type="entry name" value="LptG_lptG"/>
    <property type="match status" value="1"/>
</dbReference>
<feature type="transmembrane region" description="Helical" evidence="6">
    <location>
        <begin position="99"/>
        <end position="122"/>
    </location>
</feature>
<dbReference type="OrthoDB" id="9776227at2"/>
<evidence type="ECO:0000313" key="8">
    <source>
        <dbReference type="Proteomes" id="UP000430120"/>
    </source>
</evidence>
<organism evidence="7 8">
    <name type="scientific">Ideonella dechloratans</name>
    <dbReference type="NCBI Taxonomy" id="36863"/>
    <lineage>
        <taxon>Bacteria</taxon>
        <taxon>Pseudomonadati</taxon>
        <taxon>Pseudomonadota</taxon>
        <taxon>Betaproteobacteria</taxon>
        <taxon>Burkholderiales</taxon>
        <taxon>Sphaerotilaceae</taxon>
        <taxon>Ideonella</taxon>
    </lineage>
</organism>
<evidence type="ECO:0000256" key="4">
    <source>
        <dbReference type="ARBA" id="ARBA00022989"/>
    </source>
</evidence>